<dbReference type="GO" id="GO:0005634">
    <property type="term" value="C:nucleus"/>
    <property type="evidence" value="ECO:0007669"/>
    <property type="project" value="UniProtKB-SubCell"/>
</dbReference>
<evidence type="ECO:0000256" key="14">
    <source>
        <dbReference type="PROSITE-ProRule" id="PRU10072"/>
    </source>
</evidence>
<keyword evidence="6 10" id="KW-0227">DNA damage</keyword>
<dbReference type="Gene3D" id="3.40.470.10">
    <property type="entry name" value="Uracil-DNA glycosylase-like domain"/>
    <property type="match status" value="1"/>
</dbReference>
<feature type="region of interest" description="Disordered" evidence="16">
    <location>
        <begin position="319"/>
        <end position="365"/>
    </location>
</feature>
<reference evidence="18" key="1">
    <citation type="submission" date="2021-01" db="EMBL/GenBank/DDBJ databases">
        <authorList>
            <person name="Corre E."/>
            <person name="Pelletier E."/>
            <person name="Niang G."/>
            <person name="Scheremetjew M."/>
            <person name="Finn R."/>
            <person name="Kale V."/>
            <person name="Holt S."/>
            <person name="Cochrane G."/>
            <person name="Meng A."/>
            <person name="Brown T."/>
            <person name="Cohen L."/>
        </authorList>
    </citation>
    <scope>NUCLEOTIDE SEQUENCE</scope>
    <source>
        <strain evidence="18">DIVA3 518/3/11/1/6</strain>
    </source>
</reference>
<keyword evidence="10" id="KW-0496">Mitochondrion</keyword>
<keyword evidence="7 10" id="KW-0378">Hydrolase</keyword>
<feature type="binding site" evidence="12">
    <location>
        <position position="625"/>
    </location>
    <ligand>
        <name>Mg(2+)</name>
        <dbReference type="ChEBI" id="CHEBI:18420"/>
        <label>1</label>
    </ligand>
</feature>
<evidence type="ECO:0000256" key="15">
    <source>
        <dbReference type="RuleBase" id="RU362131"/>
    </source>
</evidence>
<evidence type="ECO:0000256" key="16">
    <source>
        <dbReference type="SAM" id="MobiDB-lite"/>
    </source>
</evidence>
<evidence type="ECO:0000256" key="3">
    <source>
        <dbReference type="ARBA" id="ARBA00008184"/>
    </source>
</evidence>
<feature type="active site" evidence="11">
    <location>
        <position position="489"/>
    </location>
</feature>
<evidence type="ECO:0000256" key="12">
    <source>
        <dbReference type="PIRSR" id="PIRSR604808-2"/>
    </source>
</evidence>
<feature type="site" description="Interaction with DNA substrate" evidence="13">
    <location>
        <position position="626"/>
    </location>
</feature>
<evidence type="ECO:0000256" key="6">
    <source>
        <dbReference type="ARBA" id="ARBA00022763"/>
    </source>
</evidence>
<dbReference type="InterPro" id="IPR002043">
    <property type="entry name" value="UDG_fam1"/>
</dbReference>
<comment type="catalytic activity">
    <reaction evidence="1 10">
        <text>Hydrolyzes single-stranded DNA or mismatched double-stranded DNA and polynucleotides, releasing free uracil.</text>
        <dbReference type="EC" id="3.2.2.27"/>
    </reaction>
</comment>
<feature type="binding site" evidence="12">
    <location>
        <position position="626"/>
    </location>
    <ligand>
        <name>Mg(2+)</name>
        <dbReference type="ChEBI" id="CHEBI:18420"/>
        <label>1</label>
    </ligand>
</feature>
<feature type="compositionally biased region" description="Acidic residues" evidence="16">
    <location>
        <begin position="282"/>
        <end position="297"/>
    </location>
</feature>
<name>A0A7S4I9H6_9EUKA</name>
<accession>A0A7S4I9H6</accession>
<dbReference type="SMART" id="SM00513">
    <property type="entry name" value="SAP"/>
    <property type="match status" value="1"/>
</dbReference>
<dbReference type="GO" id="GO:0005739">
    <property type="term" value="C:mitochondrion"/>
    <property type="evidence" value="ECO:0007669"/>
    <property type="project" value="UniProtKB-SubCell"/>
</dbReference>
<evidence type="ECO:0000256" key="11">
    <source>
        <dbReference type="PIRSR" id="PIRSR604808-1"/>
    </source>
</evidence>
<dbReference type="InterPro" id="IPR036895">
    <property type="entry name" value="Uracil-DNA_glycosylase-like_sf"/>
</dbReference>
<feature type="active site" description="Proton acceptor" evidence="11">
    <location>
        <position position="626"/>
    </location>
</feature>
<sequence>MTTKAGKQYKEKLLKHLLSSDWREALEGEFNKDYFNKLCDNLANEEASSEIFPPIEHVFEAFNFTPLSSVRVVIIGQDPYHDDNQAHGLCFSVQPGIKVPPSLRNMYKELEGDISDFKTPSHGYLLSWAKQGILMLNATLTVRPHKANSHKTFGWLKFTDFVISYLNKAKSNVVFALWGGFAQKIGKKVDRKKHIVLETAHPSPLSVTKWRGCKVFSKINQKLEEKGQEVIDWKLPDNPELEVPINPHIGKSANSSAQPETDEANEGNLSEDEAAAMKSEESGSDVEMESSDEETDYEQMRVPELRACCKERGLPSSGRKAELISRLQSKSTLGKRTNEDAALDKTDTPAKKQRTETESKPATVADSSNHILGSFTEDDIKSHMKIVSWNVAGWKSVTSKGFKDYVSQENPDVICLQETKIAPTAVPDDYLSGYHKYFSIGSKPGYAGTGVFTKKEPLSVTYGIGMEEHDDEGRVITCEYDEFYLITSYIPNSGRKLVRLDYRMQWDKDFFAYLKKLDEQKPIVWCGDLNVAHKEIDLTNPKTNKKNAGFTVEERESFGKFLDSGFVDLYRHHFPEEKNCYTYWSYFRAARSKNIGWRLDYFIVSQRFIDNFSTYKRAADVLGSDHCPIVTSLVPTIPERAKSATK</sequence>
<dbReference type="EMBL" id="HBKP01013749">
    <property type="protein sequence ID" value="CAE2222686.1"/>
    <property type="molecule type" value="Transcribed_RNA"/>
</dbReference>
<dbReference type="PANTHER" id="PTHR11264">
    <property type="entry name" value="URACIL-DNA GLYCOSYLASE"/>
    <property type="match status" value="1"/>
</dbReference>
<dbReference type="InterPro" id="IPR004808">
    <property type="entry name" value="AP_endonuc_1"/>
</dbReference>
<feature type="compositionally biased region" description="Acidic residues" evidence="16">
    <location>
        <begin position="260"/>
        <end position="274"/>
    </location>
</feature>
<feature type="compositionally biased region" description="Polar residues" evidence="16">
    <location>
        <begin position="326"/>
        <end position="335"/>
    </location>
</feature>
<feature type="binding site" evidence="12">
    <location>
        <position position="390"/>
    </location>
    <ligand>
        <name>Mg(2+)</name>
        <dbReference type="ChEBI" id="CHEBI:18420"/>
        <label>1</label>
    </ligand>
</feature>
<dbReference type="GO" id="GO:0097510">
    <property type="term" value="P:base-excision repair, AP site formation via deaminated base removal"/>
    <property type="evidence" value="ECO:0007669"/>
    <property type="project" value="TreeGrafter"/>
</dbReference>
<dbReference type="PANTHER" id="PTHR11264:SF0">
    <property type="entry name" value="URACIL-DNA GLYCOSYLASE"/>
    <property type="match status" value="1"/>
</dbReference>
<dbReference type="InterPro" id="IPR005135">
    <property type="entry name" value="Endo/exonuclease/phosphatase"/>
</dbReference>
<dbReference type="NCBIfam" id="NF003589">
    <property type="entry name" value="PRK05254.1-2"/>
    <property type="match status" value="1"/>
</dbReference>
<dbReference type="GO" id="GO:0003677">
    <property type="term" value="F:DNA binding"/>
    <property type="evidence" value="ECO:0007669"/>
    <property type="project" value="InterPro"/>
</dbReference>
<dbReference type="HAMAP" id="MF_00148">
    <property type="entry name" value="UDG"/>
    <property type="match status" value="1"/>
</dbReference>
<dbReference type="EC" id="3.2.2.27" evidence="4 10"/>
<evidence type="ECO:0000256" key="4">
    <source>
        <dbReference type="ARBA" id="ARBA00012030"/>
    </source>
</evidence>
<keyword evidence="12" id="KW-0464">Manganese</keyword>
<feature type="active site" description="Proton donor/acceptor" evidence="11">
    <location>
        <position position="528"/>
    </location>
</feature>
<feature type="domain" description="SAP" evidence="17">
    <location>
        <begin position="297"/>
        <end position="331"/>
    </location>
</feature>
<keyword evidence="8 12" id="KW-0460">Magnesium</keyword>
<keyword evidence="9 10" id="KW-0234">DNA repair</keyword>
<feature type="binding site" evidence="12">
    <location>
        <position position="530"/>
    </location>
    <ligand>
        <name>Mg(2+)</name>
        <dbReference type="ChEBI" id="CHEBI:18420"/>
        <label>1</label>
    </ligand>
</feature>
<evidence type="ECO:0000256" key="8">
    <source>
        <dbReference type="ARBA" id="ARBA00022842"/>
    </source>
</evidence>
<dbReference type="NCBIfam" id="TIGR00195">
    <property type="entry name" value="exoDNase_III"/>
    <property type="match status" value="1"/>
</dbReference>
<evidence type="ECO:0000256" key="1">
    <source>
        <dbReference type="ARBA" id="ARBA00001400"/>
    </source>
</evidence>
<keyword evidence="5 12" id="KW-0479">Metal-binding</keyword>
<dbReference type="PROSITE" id="PS00726">
    <property type="entry name" value="AP_NUCLEASE_F1_1"/>
    <property type="match status" value="1"/>
</dbReference>
<comment type="function">
    <text evidence="10">Excises uracil residues from the DNA which can arise as a result of misincorporation of dUMP residues by DNA polymerase or due to deamination of cytosine.</text>
</comment>
<dbReference type="GO" id="GO:0046872">
    <property type="term" value="F:metal ion binding"/>
    <property type="evidence" value="ECO:0007669"/>
    <property type="project" value="UniProtKB-KW"/>
</dbReference>
<dbReference type="InterPro" id="IPR018085">
    <property type="entry name" value="Ura-DNA_Glyclase_AS"/>
</dbReference>
<dbReference type="Gene3D" id="1.10.720.30">
    <property type="entry name" value="SAP domain"/>
    <property type="match status" value="1"/>
</dbReference>
<dbReference type="InterPro" id="IPR003034">
    <property type="entry name" value="SAP_dom"/>
</dbReference>
<dbReference type="SUPFAM" id="SSF68906">
    <property type="entry name" value="SAP domain"/>
    <property type="match status" value="1"/>
</dbReference>
<evidence type="ECO:0000256" key="2">
    <source>
        <dbReference type="ARBA" id="ARBA00007092"/>
    </source>
</evidence>
<dbReference type="NCBIfam" id="TIGR00633">
    <property type="entry name" value="xth"/>
    <property type="match status" value="1"/>
</dbReference>
<dbReference type="InterPro" id="IPR036691">
    <property type="entry name" value="Endo/exonu/phosph_ase_sf"/>
</dbReference>
<feature type="compositionally biased region" description="Basic and acidic residues" evidence="16">
    <location>
        <begin position="336"/>
        <end position="359"/>
    </location>
</feature>
<comment type="cofactor">
    <cofactor evidence="12 15">
        <name>Mg(2+)</name>
        <dbReference type="ChEBI" id="CHEBI:18420"/>
    </cofactor>
    <cofactor evidence="12 15">
        <name>Mn(2+)</name>
        <dbReference type="ChEBI" id="CHEBI:29035"/>
    </cofactor>
    <text evidence="12 15">Probably binds two magnesium or manganese ions per subunit.</text>
</comment>
<dbReference type="PROSITE" id="PS51435">
    <property type="entry name" value="AP_NUCLEASE_F1_4"/>
    <property type="match status" value="1"/>
</dbReference>
<feature type="active site" description="Proton acceptor" evidence="10 14">
    <location>
        <position position="78"/>
    </location>
</feature>
<dbReference type="Pfam" id="PF03372">
    <property type="entry name" value="Exo_endo_phos"/>
    <property type="match status" value="1"/>
</dbReference>
<proteinExistence type="inferred from homology"/>
<dbReference type="FunFam" id="3.40.470.10:FF:000001">
    <property type="entry name" value="Uracil-DNA glycosylase"/>
    <property type="match status" value="1"/>
</dbReference>
<dbReference type="SMART" id="SM00986">
    <property type="entry name" value="UDG"/>
    <property type="match status" value="1"/>
</dbReference>
<dbReference type="InterPro" id="IPR036361">
    <property type="entry name" value="SAP_dom_sf"/>
</dbReference>
<evidence type="ECO:0000256" key="10">
    <source>
        <dbReference type="HAMAP-Rule" id="MF_03166"/>
    </source>
</evidence>
<dbReference type="Pfam" id="PF03167">
    <property type="entry name" value="UDG"/>
    <property type="match status" value="1"/>
</dbReference>
<comment type="subcellular location">
    <subcellularLocation>
        <location evidence="10">Mitochondrion</location>
    </subcellularLocation>
    <subcellularLocation>
        <location evidence="10">Nucleus</location>
    </subcellularLocation>
</comment>
<evidence type="ECO:0000256" key="9">
    <source>
        <dbReference type="ARBA" id="ARBA00023204"/>
    </source>
</evidence>
<evidence type="ECO:0000313" key="18">
    <source>
        <dbReference type="EMBL" id="CAE2222686.1"/>
    </source>
</evidence>
<feature type="site" description="Transition state stabilizer" evidence="13">
    <location>
        <position position="530"/>
    </location>
</feature>
<dbReference type="CDD" id="cd09087">
    <property type="entry name" value="Ape1-like_AP-endo"/>
    <property type="match status" value="1"/>
</dbReference>
<dbReference type="SUPFAM" id="SSF52141">
    <property type="entry name" value="Uracil-DNA glycosylase-like"/>
    <property type="match status" value="1"/>
</dbReference>
<feature type="binding site" evidence="12">
    <location>
        <position position="418"/>
    </location>
    <ligand>
        <name>Mg(2+)</name>
        <dbReference type="ChEBI" id="CHEBI:18420"/>
        <label>1</label>
    </ligand>
</feature>
<dbReference type="CDD" id="cd10027">
    <property type="entry name" value="UDG-F1-like"/>
    <property type="match status" value="1"/>
</dbReference>
<gene>
    <name evidence="18" type="ORF">VSP0166_LOCUS9790</name>
</gene>
<dbReference type="NCBIfam" id="NF003588">
    <property type="entry name" value="PRK05254.1-1"/>
    <property type="match status" value="1"/>
</dbReference>
<dbReference type="InterPro" id="IPR020847">
    <property type="entry name" value="AP_endonuclease_F1_BS"/>
</dbReference>
<feature type="binding site" evidence="12">
    <location>
        <position position="528"/>
    </location>
    <ligand>
        <name>Mg(2+)</name>
        <dbReference type="ChEBI" id="CHEBI:18420"/>
        <label>1</label>
    </ligand>
</feature>
<dbReference type="PROSITE" id="PS00130">
    <property type="entry name" value="U_DNA_GLYCOSYLASE"/>
    <property type="match status" value="1"/>
</dbReference>
<evidence type="ECO:0000259" key="17">
    <source>
        <dbReference type="PROSITE" id="PS50800"/>
    </source>
</evidence>
<dbReference type="NCBIfam" id="NF003592">
    <property type="entry name" value="PRK05254.1-5"/>
    <property type="match status" value="1"/>
</dbReference>
<keyword evidence="10" id="KW-0539">Nucleus</keyword>
<dbReference type="InterPro" id="IPR005122">
    <property type="entry name" value="Uracil-DNA_glycosylase-like"/>
</dbReference>
<dbReference type="Pfam" id="PF02037">
    <property type="entry name" value="SAP"/>
    <property type="match status" value="1"/>
</dbReference>
<dbReference type="SMART" id="SM00987">
    <property type="entry name" value="UreE_C"/>
    <property type="match status" value="1"/>
</dbReference>
<comment type="similarity">
    <text evidence="2 15">Belongs to the DNA repair enzymes AP/ExoA family.</text>
</comment>
<dbReference type="PROSITE" id="PS50800">
    <property type="entry name" value="SAP"/>
    <property type="match status" value="1"/>
</dbReference>
<comment type="similarity">
    <text evidence="3 10">Belongs to the uracil-DNA glycosylase (UDG) superfamily. UNG family.</text>
</comment>
<dbReference type="GO" id="GO:0004844">
    <property type="term" value="F:uracil DNA N-glycosylase activity"/>
    <property type="evidence" value="ECO:0007669"/>
    <property type="project" value="UniProtKB-UniRule"/>
</dbReference>
<dbReference type="AlphaFoldDB" id="A0A7S4I9H6"/>
<dbReference type="GO" id="GO:0004519">
    <property type="term" value="F:endonuclease activity"/>
    <property type="evidence" value="ECO:0007669"/>
    <property type="project" value="InterPro"/>
</dbReference>
<dbReference type="Gene3D" id="3.60.10.10">
    <property type="entry name" value="Endonuclease/exonuclease/phosphatase"/>
    <property type="match status" value="1"/>
</dbReference>
<evidence type="ECO:0000256" key="13">
    <source>
        <dbReference type="PIRSR" id="PIRSR604808-3"/>
    </source>
</evidence>
<feature type="region of interest" description="Disordered" evidence="16">
    <location>
        <begin position="241"/>
        <end position="303"/>
    </location>
</feature>
<organism evidence="18">
    <name type="scientific">Vannella robusta</name>
    <dbReference type="NCBI Taxonomy" id="1487602"/>
    <lineage>
        <taxon>Eukaryota</taxon>
        <taxon>Amoebozoa</taxon>
        <taxon>Discosea</taxon>
        <taxon>Flabellinia</taxon>
        <taxon>Vannellidae</taxon>
        <taxon>Vannella</taxon>
    </lineage>
</organism>
<feature type="site" description="Important for catalytic activity" evidence="13">
    <location>
        <position position="600"/>
    </location>
</feature>
<evidence type="ECO:0000256" key="5">
    <source>
        <dbReference type="ARBA" id="ARBA00022723"/>
    </source>
</evidence>
<dbReference type="NCBIfam" id="TIGR00628">
    <property type="entry name" value="ung"/>
    <property type="match status" value="1"/>
</dbReference>
<dbReference type="SUPFAM" id="SSF56219">
    <property type="entry name" value="DNase I-like"/>
    <property type="match status" value="1"/>
</dbReference>
<evidence type="ECO:0000256" key="7">
    <source>
        <dbReference type="ARBA" id="ARBA00022801"/>
    </source>
</evidence>
<protein>
    <recommendedName>
        <fullName evidence="4 10">Uracil-DNA glycosylase</fullName>
        <shortName evidence="10">UDG</shortName>
        <ecNumber evidence="4 10">3.2.2.27</ecNumber>
    </recommendedName>
</protein>